<dbReference type="SUPFAM" id="SSF47802">
    <property type="entry name" value="DNA polymerase beta, N-terminal domain-like"/>
    <property type="match status" value="1"/>
</dbReference>
<dbReference type="CDD" id="cd20074">
    <property type="entry name" value="XPF_nuclease_Mus81"/>
    <property type="match status" value="1"/>
</dbReference>
<dbReference type="SMART" id="SM00891">
    <property type="entry name" value="ERCC4"/>
    <property type="match status" value="1"/>
</dbReference>
<keyword evidence="2" id="KW-0233">DNA recombination</keyword>
<dbReference type="GO" id="GO:0000727">
    <property type="term" value="P:double-strand break repair via break-induced replication"/>
    <property type="evidence" value="ECO:0007669"/>
    <property type="project" value="UniProtKB-UniRule"/>
</dbReference>
<keyword evidence="2" id="KW-0539">Nucleus</keyword>
<dbReference type="EC" id="3.1.22.-" evidence="2"/>
<evidence type="ECO:0000256" key="1">
    <source>
        <dbReference type="ARBA" id="ARBA00022801"/>
    </source>
</evidence>
<dbReference type="GO" id="GO:0048476">
    <property type="term" value="C:Holliday junction resolvase complex"/>
    <property type="evidence" value="ECO:0007669"/>
    <property type="project" value="UniProtKB-UniRule"/>
</dbReference>
<dbReference type="GO" id="GO:0048257">
    <property type="term" value="F:3'-flap endonuclease activity"/>
    <property type="evidence" value="ECO:0007669"/>
    <property type="project" value="TreeGrafter"/>
</dbReference>
<evidence type="ECO:0000313" key="4">
    <source>
        <dbReference type="EMBL" id="VDN56651.1"/>
    </source>
</evidence>
<dbReference type="InterPro" id="IPR027421">
    <property type="entry name" value="DNA_pol_lamdba_lyase_dom_sf"/>
</dbReference>
<evidence type="ECO:0000313" key="7">
    <source>
        <dbReference type="WBParaSite" id="DME_0000226401-mRNA-1"/>
    </source>
</evidence>
<dbReference type="Gene3D" id="3.40.50.10130">
    <property type="match status" value="1"/>
</dbReference>
<evidence type="ECO:0000259" key="3">
    <source>
        <dbReference type="SMART" id="SM00891"/>
    </source>
</evidence>
<dbReference type="InterPro" id="IPR033309">
    <property type="entry name" value="Mus81"/>
</dbReference>
<dbReference type="InterPro" id="IPR011335">
    <property type="entry name" value="Restrct_endonuc-II-like"/>
</dbReference>
<sequence length="329" mass="38211">MKRIKVRRFHARNYFYERLLLEWKKSIEDRNMISTLSRAHINLRSYPLEIANIAELKLIRGIGETIAQKLDSAWNNACCLLQCAPTLNHLKHLKSEEILSFMKSAIHERPTNTICSNVAQSSKLINGGDAIPSNFKLMTGNFDDDYIADCLRCRKYSIIGFQGVKYESRSLSVGDFLWILRKQDGSELVLDYIIERKTYNDLSRSIVEGRYEEQKQRLMATNIRNIIYLLEGDFQTDLQLRIRFDLFQRLYKKTQRTTVRDLFSRQLTVCPRVSIAKARLITKHFPTLSLLTKFYASVSPHQRTSLLSDTIHGIPKSLSASISKFFMEI</sequence>
<dbReference type="GO" id="GO:0003677">
    <property type="term" value="F:DNA binding"/>
    <property type="evidence" value="ECO:0007669"/>
    <property type="project" value="UniProtKB-UniRule"/>
</dbReference>
<dbReference type="EMBL" id="UYYG01001156">
    <property type="protein sequence ID" value="VDN56651.1"/>
    <property type="molecule type" value="Genomic_DNA"/>
</dbReference>
<dbReference type="Proteomes" id="UP000038040">
    <property type="component" value="Unplaced"/>
</dbReference>
<comment type="similarity">
    <text evidence="2">Belongs to the XPF family.</text>
</comment>
<evidence type="ECO:0000256" key="2">
    <source>
        <dbReference type="RuleBase" id="RU369042"/>
    </source>
</evidence>
<comment type="subcellular location">
    <subcellularLocation>
        <location evidence="2">Nucleus</location>
    </subcellularLocation>
</comment>
<dbReference type="AlphaFoldDB" id="A0A0N4U5V7"/>
<dbReference type="Pfam" id="PF02732">
    <property type="entry name" value="ERCC4"/>
    <property type="match status" value="1"/>
</dbReference>
<keyword evidence="2" id="KW-0479">Metal-binding</keyword>
<dbReference type="InterPro" id="IPR006166">
    <property type="entry name" value="ERCC4_domain"/>
</dbReference>
<dbReference type="STRING" id="318479.A0A0N4U5V7"/>
<keyword evidence="2" id="KW-0234">DNA repair</keyword>
<dbReference type="WBParaSite" id="DME_0000226401-mRNA-1">
    <property type="protein sequence ID" value="DME_0000226401-mRNA-1"/>
    <property type="gene ID" value="DME_0000226401"/>
</dbReference>
<proteinExistence type="inferred from homology"/>
<comment type="cofactor">
    <cofactor evidence="2">
        <name>Mg(2+)</name>
        <dbReference type="ChEBI" id="CHEBI:18420"/>
    </cofactor>
</comment>
<organism evidence="5 7">
    <name type="scientific">Dracunculus medinensis</name>
    <name type="common">Guinea worm</name>
    <dbReference type="NCBI Taxonomy" id="318479"/>
    <lineage>
        <taxon>Eukaryota</taxon>
        <taxon>Metazoa</taxon>
        <taxon>Ecdysozoa</taxon>
        <taxon>Nematoda</taxon>
        <taxon>Chromadorea</taxon>
        <taxon>Rhabditida</taxon>
        <taxon>Spirurina</taxon>
        <taxon>Dracunculoidea</taxon>
        <taxon>Dracunculidae</taxon>
        <taxon>Dracunculus</taxon>
    </lineage>
</organism>
<dbReference type="PANTHER" id="PTHR13451">
    <property type="entry name" value="CLASS II CROSSOVER JUNCTION ENDONUCLEASE MUS81"/>
    <property type="match status" value="1"/>
</dbReference>
<comment type="subunit">
    <text evidence="2">Interacts with EME1.</text>
</comment>
<keyword evidence="2" id="KW-0460">Magnesium</keyword>
<comment type="function">
    <text evidence="2">Interacts with EME1 to form a DNA structure-specific endonuclease with substrate preference for branched DNA structures with a 5'-end at the branch nick. Typical substrates include 3'-flap structures, D-loops, replication forks and nicked Holliday junctions. May be required in mitosis for the processing of stalled or collapsed replication fork intermediates. May be required in meiosis for the repair of meiosis-specific double strand breaks subsequent to single-end invasion (SEI).</text>
</comment>
<dbReference type="PANTHER" id="PTHR13451:SF0">
    <property type="entry name" value="CROSSOVER JUNCTION ENDONUCLEASE MUS81"/>
    <property type="match status" value="1"/>
</dbReference>
<dbReference type="Pfam" id="PF14716">
    <property type="entry name" value="HHH_8"/>
    <property type="match status" value="1"/>
</dbReference>
<dbReference type="GO" id="GO:0046872">
    <property type="term" value="F:metal ion binding"/>
    <property type="evidence" value="ECO:0007669"/>
    <property type="project" value="UniProtKB-UniRule"/>
</dbReference>
<dbReference type="GO" id="GO:0005634">
    <property type="term" value="C:nucleus"/>
    <property type="evidence" value="ECO:0007669"/>
    <property type="project" value="UniProtKB-SubCell"/>
</dbReference>
<reference evidence="4 6" key="2">
    <citation type="submission" date="2018-11" db="EMBL/GenBank/DDBJ databases">
        <authorList>
            <consortium name="Pathogen Informatics"/>
        </authorList>
    </citation>
    <scope>NUCLEOTIDE SEQUENCE [LARGE SCALE GENOMIC DNA]</scope>
</reference>
<dbReference type="GO" id="GO:0006308">
    <property type="term" value="P:DNA catabolic process"/>
    <property type="evidence" value="ECO:0007669"/>
    <property type="project" value="UniProtKB-UniRule"/>
</dbReference>
<dbReference type="InterPro" id="IPR010996">
    <property type="entry name" value="HHH_MUS81"/>
</dbReference>
<evidence type="ECO:0000313" key="6">
    <source>
        <dbReference type="Proteomes" id="UP000274756"/>
    </source>
</evidence>
<dbReference type="GO" id="GO:0008821">
    <property type="term" value="F:crossover junction DNA endonuclease activity"/>
    <property type="evidence" value="ECO:0007669"/>
    <property type="project" value="UniProtKB-UniRule"/>
</dbReference>
<keyword evidence="6" id="KW-1185">Reference proteome</keyword>
<protein>
    <recommendedName>
        <fullName evidence="2">Crossover junction endonuclease MUS81</fullName>
        <ecNumber evidence="2">3.1.22.-</ecNumber>
    </recommendedName>
</protein>
<accession>A0A0N4U5V7</accession>
<name>A0A0N4U5V7_DRAME</name>
<keyword evidence="1 2" id="KW-0378">Hydrolase</keyword>
<dbReference type="GO" id="GO:0000712">
    <property type="term" value="P:resolution of meiotic recombination intermediates"/>
    <property type="evidence" value="ECO:0007669"/>
    <property type="project" value="TreeGrafter"/>
</dbReference>
<dbReference type="InterPro" id="IPR047416">
    <property type="entry name" value="XPF_nuclease_Mus81"/>
</dbReference>
<feature type="domain" description="ERCC4" evidence="3">
    <location>
        <begin position="145"/>
        <end position="234"/>
    </location>
</feature>
<evidence type="ECO:0000313" key="5">
    <source>
        <dbReference type="Proteomes" id="UP000038040"/>
    </source>
</evidence>
<dbReference type="Proteomes" id="UP000274756">
    <property type="component" value="Unassembled WGS sequence"/>
</dbReference>
<dbReference type="SUPFAM" id="SSF52980">
    <property type="entry name" value="Restriction endonuclease-like"/>
    <property type="match status" value="1"/>
</dbReference>
<keyword evidence="2" id="KW-0540">Nuclease</keyword>
<keyword evidence="2" id="KW-0255">Endonuclease</keyword>
<dbReference type="OrthoDB" id="5963188at2759"/>
<gene>
    <name evidence="4" type="ORF">DME_LOCUS6624</name>
</gene>
<dbReference type="Gene3D" id="1.10.150.110">
    <property type="entry name" value="DNA polymerase beta, N-terminal domain-like"/>
    <property type="match status" value="1"/>
</dbReference>
<keyword evidence="2" id="KW-0227">DNA damage</keyword>
<dbReference type="GO" id="GO:0031573">
    <property type="term" value="P:mitotic intra-S DNA damage checkpoint signaling"/>
    <property type="evidence" value="ECO:0007669"/>
    <property type="project" value="TreeGrafter"/>
</dbReference>
<reference evidence="7" key="1">
    <citation type="submission" date="2017-02" db="UniProtKB">
        <authorList>
            <consortium name="WormBaseParasite"/>
        </authorList>
    </citation>
    <scope>IDENTIFICATION</scope>
</reference>